<dbReference type="InterPro" id="IPR051531">
    <property type="entry name" value="N-acetyltransferase"/>
</dbReference>
<dbReference type="Proteomes" id="UP000659223">
    <property type="component" value="Unassembled WGS sequence"/>
</dbReference>
<feature type="domain" description="N-acetyltransferase" evidence="1">
    <location>
        <begin position="10"/>
        <end position="168"/>
    </location>
</feature>
<evidence type="ECO:0000313" key="3">
    <source>
        <dbReference type="Proteomes" id="UP000659223"/>
    </source>
</evidence>
<dbReference type="PANTHER" id="PTHR43792:SF1">
    <property type="entry name" value="N-ACETYLTRANSFERASE DOMAIN-CONTAINING PROTEIN"/>
    <property type="match status" value="1"/>
</dbReference>
<proteinExistence type="predicted"/>
<dbReference type="PROSITE" id="PS51186">
    <property type="entry name" value="GNAT"/>
    <property type="match status" value="1"/>
</dbReference>
<gene>
    <name evidence="2" type="ORF">GCM10010324_63410</name>
</gene>
<sequence length="195" mass="21310">MTPTLRTERLLLVPYTPEDEEGFLALFQDPRVSRWMGDGPSSEEDDRALFGRIFTKVYAQDLFDVWAVRRPDGRLIGHAEIKPTDEVRGHEIIYALAPAAWGSGLGTELAEAIVAHGFGTLGLTEVHATVAAPNKASLAVLQRIGFEHVRDIAEDDGSTTCVLTRRATTVARDGSRRRHRDPAETVVLPGTAPLG</sequence>
<evidence type="ECO:0000313" key="2">
    <source>
        <dbReference type="EMBL" id="GGY07846.1"/>
    </source>
</evidence>
<accession>A0ABQ2ZAS2</accession>
<dbReference type="EMBL" id="BMUT01000019">
    <property type="protein sequence ID" value="GGY07846.1"/>
    <property type="molecule type" value="Genomic_DNA"/>
</dbReference>
<organism evidence="2 3">
    <name type="scientific">Streptomyces hiroshimensis</name>
    <dbReference type="NCBI Taxonomy" id="66424"/>
    <lineage>
        <taxon>Bacteria</taxon>
        <taxon>Bacillati</taxon>
        <taxon>Actinomycetota</taxon>
        <taxon>Actinomycetes</taxon>
        <taxon>Kitasatosporales</taxon>
        <taxon>Streptomycetaceae</taxon>
        <taxon>Streptomyces</taxon>
    </lineage>
</organism>
<dbReference type="InterPro" id="IPR000182">
    <property type="entry name" value="GNAT_dom"/>
</dbReference>
<comment type="caution">
    <text evidence="2">The sequence shown here is derived from an EMBL/GenBank/DDBJ whole genome shotgun (WGS) entry which is preliminary data.</text>
</comment>
<dbReference type="Gene3D" id="3.40.630.30">
    <property type="match status" value="1"/>
</dbReference>
<dbReference type="PANTHER" id="PTHR43792">
    <property type="entry name" value="GNAT FAMILY, PUTATIVE (AFU_ORTHOLOGUE AFUA_3G00765)-RELATED-RELATED"/>
    <property type="match status" value="1"/>
</dbReference>
<protein>
    <recommendedName>
        <fullName evidence="1">N-acetyltransferase domain-containing protein</fullName>
    </recommendedName>
</protein>
<keyword evidence="3" id="KW-1185">Reference proteome</keyword>
<dbReference type="Pfam" id="PF13302">
    <property type="entry name" value="Acetyltransf_3"/>
    <property type="match status" value="1"/>
</dbReference>
<dbReference type="SUPFAM" id="SSF55729">
    <property type="entry name" value="Acyl-CoA N-acyltransferases (Nat)"/>
    <property type="match status" value="1"/>
</dbReference>
<dbReference type="RefSeq" id="WP_190025209.1">
    <property type="nucleotide sequence ID" value="NZ_BMUT01000019.1"/>
</dbReference>
<evidence type="ECO:0000259" key="1">
    <source>
        <dbReference type="PROSITE" id="PS51186"/>
    </source>
</evidence>
<dbReference type="CDD" id="cd04301">
    <property type="entry name" value="NAT_SF"/>
    <property type="match status" value="1"/>
</dbReference>
<reference evidence="3" key="1">
    <citation type="journal article" date="2019" name="Int. J. Syst. Evol. Microbiol.">
        <title>The Global Catalogue of Microorganisms (GCM) 10K type strain sequencing project: providing services to taxonomists for standard genome sequencing and annotation.</title>
        <authorList>
            <consortium name="The Broad Institute Genomics Platform"/>
            <consortium name="The Broad Institute Genome Sequencing Center for Infectious Disease"/>
            <person name="Wu L."/>
            <person name="Ma J."/>
        </authorList>
    </citation>
    <scope>NUCLEOTIDE SEQUENCE [LARGE SCALE GENOMIC DNA]</scope>
    <source>
        <strain evidence="3">JCM 4586</strain>
    </source>
</reference>
<dbReference type="InterPro" id="IPR016181">
    <property type="entry name" value="Acyl_CoA_acyltransferase"/>
</dbReference>
<name>A0ABQ2ZAS2_9ACTN</name>